<accession>A0AAP3FQW5</accession>
<dbReference type="AlphaFoldDB" id="A0AAP3FQW5"/>
<evidence type="ECO:0000256" key="1">
    <source>
        <dbReference type="SAM" id="Phobius"/>
    </source>
</evidence>
<organism evidence="2 3">
    <name type="scientific">Bacillus vallismortis</name>
    <dbReference type="NCBI Taxonomy" id="72361"/>
    <lineage>
        <taxon>Bacteria</taxon>
        <taxon>Bacillati</taxon>
        <taxon>Bacillota</taxon>
        <taxon>Bacilli</taxon>
        <taxon>Bacillales</taxon>
        <taxon>Bacillaceae</taxon>
        <taxon>Bacillus</taxon>
    </lineage>
</organism>
<keyword evidence="1" id="KW-1133">Transmembrane helix</keyword>
<feature type="transmembrane region" description="Helical" evidence="1">
    <location>
        <begin position="56"/>
        <end position="85"/>
    </location>
</feature>
<dbReference type="RefSeq" id="WP_268523047.1">
    <property type="nucleotide sequence ID" value="NZ_JALAOG010000017.1"/>
</dbReference>
<protein>
    <submittedName>
        <fullName evidence="2">Protein liaI</fullName>
    </submittedName>
</protein>
<keyword evidence="1" id="KW-0812">Transmembrane</keyword>
<gene>
    <name evidence="2" type="ORF">MOC71_07875</name>
</gene>
<sequence>MKINMKTIGGFLFIVFGISVFFGGGSFGFIIPLAIGALMTYAGIKRFAAGKAITGIIVGGIGAIMLICSLPFMVGLALAAAMVYYGWKLMKNGSADNDASSFGSEPSSAAYQSHFDAEWEEFLKKK</sequence>
<feature type="transmembrane region" description="Helical" evidence="1">
    <location>
        <begin position="12"/>
        <end position="44"/>
    </location>
</feature>
<reference evidence="2" key="1">
    <citation type="submission" date="2022-02" db="EMBL/GenBank/DDBJ databases">
        <title>Crop Bioprotection Bacillus Genome Sequencing.</title>
        <authorList>
            <person name="Dunlap C."/>
        </authorList>
    </citation>
    <scope>NUCLEOTIDE SEQUENCE</scope>
    <source>
        <strain evidence="2">98-1</strain>
    </source>
</reference>
<dbReference type="EMBL" id="JALAOH010000015">
    <property type="protein sequence ID" value="MCY8316658.1"/>
    <property type="molecule type" value="Genomic_DNA"/>
</dbReference>
<name>A0AAP3FQW5_BACVA</name>
<evidence type="ECO:0000313" key="3">
    <source>
        <dbReference type="Proteomes" id="UP001067121"/>
    </source>
</evidence>
<proteinExistence type="predicted"/>
<comment type="caution">
    <text evidence="2">The sequence shown here is derived from an EMBL/GenBank/DDBJ whole genome shotgun (WGS) entry which is preliminary data.</text>
</comment>
<dbReference type="Proteomes" id="UP001067121">
    <property type="component" value="Unassembled WGS sequence"/>
</dbReference>
<evidence type="ECO:0000313" key="2">
    <source>
        <dbReference type="EMBL" id="MCY8316658.1"/>
    </source>
</evidence>
<keyword evidence="1" id="KW-0472">Membrane</keyword>